<evidence type="ECO:0000256" key="4">
    <source>
        <dbReference type="ARBA" id="ARBA00022840"/>
    </source>
</evidence>
<gene>
    <name evidence="8" type="ORF">GCM10025862_04370</name>
</gene>
<dbReference type="InterPro" id="IPR003439">
    <property type="entry name" value="ABC_transporter-like_ATP-bd"/>
</dbReference>
<dbReference type="GO" id="GO:0005524">
    <property type="term" value="F:ATP binding"/>
    <property type="evidence" value="ECO:0007669"/>
    <property type="project" value="UniProtKB-KW"/>
</dbReference>
<dbReference type="EMBL" id="BSUJ01000001">
    <property type="protein sequence ID" value="GMA18416.1"/>
    <property type="molecule type" value="Genomic_DNA"/>
</dbReference>
<dbReference type="PROSITE" id="PS51866">
    <property type="entry name" value="MOP"/>
    <property type="match status" value="1"/>
</dbReference>
<evidence type="ECO:0000313" key="8">
    <source>
        <dbReference type="EMBL" id="GMA18416.1"/>
    </source>
</evidence>
<name>A0ABQ6HIQ7_9MICO</name>
<dbReference type="PROSITE" id="PS50893">
    <property type="entry name" value="ABC_TRANSPORTER_2"/>
    <property type="match status" value="1"/>
</dbReference>
<keyword evidence="2 5" id="KW-0500">Molybdenum</keyword>
<keyword evidence="9" id="KW-1185">Reference proteome</keyword>
<sequence length="361" mass="39007">MSDLVFDGSVVRGDFELALSETFARGQVTVVLGPNGSGKTTLLQSISGITALTRGRISLGENVFDDVERGYYLPPEDRPVGLVFQDHRLFPHLDAVDNVAFGPRAQGVDRAQARRAAREWLRRFGIESLADHRPAQLSGGQSQRVALARALATTPGVLLLDEPTAALDVRTRSITRTELRSHLDQLDAATVIVTHDPLEAITLADRLLVLEHGRLTQAGPPAEVARRPRTDYVATLVGLNLHAGVLRRVGRSTTLDLSERGSLVVVAPAEIAAGHRVLAAIRPSAIAVHTERPQHGSARNLVEGSIESIETFGDRVRLAVDARPDLLVDVTPAAVAELQLRPGSPIWLSLKATDIEIYPQD</sequence>
<comment type="caution">
    <text evidence="8">The sequence shown here is derived from an EMBL/GenBank/DDBJ whole genome shotgun (WGS) entry which is preliminary data.</text>
</comment>
<dbReference type="InterPro" id="IPR008995">
    <property type="entry name" value="Mo/tungstate-bd_C_term_dom"/>
</dbReference>
<dbReference type="SUPFAM" id="SSF50331">
    <property type="entry name" value="MOP-like"/>
    <property type="match status" value="1"/>
</dbReference>
<dbReference type="Pfam" id="PF00005">
    <property type="entry name" value="ABC_tran"/>
    <property type="match status" value="1"/>
</dbReference>
<dbReference type="RefSeq" id="WP_241444245.1">
    <property type="nucleotide sequence ID" value="NZ_BSUJ01000001.1"/>
</dbReference>
<evidence type="ECO:0000256" key="5">
    <source>
        <dbReference type="PROSITE-ProRule" id="PRU01213"/>
    </source>
</evidence>
<keyword evidence="4 8" id="KW-0067">ATP-binding</keyword>
<dbReference type="InterPro" id="IPR003593">
    <property type="entry name" value="AAA+_ATPase"/>
</dbReference>
<evidence type="ECO:0000259" key="7">
    <source>
        <dbReference type="PROSITE" id="PS51866"/>
    </source>
</evidence>
<dbReference type="PANTHER" id="PTHR42781:SF4">
    <property type="entry name" value="SPERMIDINE_PUTRESCINE IMPORT ATP-BINDING PROTEIN POTA"/>
    <property type="match status" value="1"/>
</dbReference>
<proteinExistence type="predicted"/>
<dbReference type="SUPFAM" id="SSF52540">
    <property type="entry name" value="P-loop containing nucleoside triphosphate hydrolases"/>
    <property type="match status" value="1"/>
</dbReference>
<accession>A0ABQ6HIQ7</accession>
<dbReference type="InterPro" id="IPR004606">
    <property type="entry name" value="Mop_domain"/>
</dbReference>
<dbReference type="PANTHER" id="PTHR42781">
    <property type="entry name" value="SPERMIDINE/PUTRESCINE IMPORT ATP-BINDING PROTEIN POTA"/>
    <property type="match status" value="1"/>
</dbReference>
<dbReference type="InterPro" id="IPR027417">
    <property type="entry name" value="P-loop_NTPase"/>
</dbReference>
<dbReference type="Gene3D" id="2.40.50.100">
    <property type="match status" value="1"/>
</dbReference>
<keyword evidence="1" id="KW-0813">Transport</keyword>
<dbReference type="Pfam" id="PF03459">
    <property type="entry name" value="TOBE"/>
    <property type="match status" value="1"/>
</dbReference>
<protein>
    <submittedName>
        <fullName evidence="8">ABC transporter ATP-binding protein</fullName>
    </submittedName>
</protein>
<reference evidence="9" key="1">
    <citation type="journal article" date="2019" name="Int. J. Syst. Evol. Microbiol.">
        <title>The Global Catalogue of Microorganisms (GCM) 10K type strain sequencing project: providing services to taxonomists for standard genome sequencing and annotation.</title>
        <authorList>
            <consortium name="The Broad Institute Genomics Platform"/>
            <consortium name="The Broad Institute Genome Sequencing Center for Infectious Disease"/>
            <person name="Wu L."/>
            <person name="Ma J."/>
        </authorList>
    </citation>
    <scope>NUCLEOTIDE SEQUENCE [LARGE SCALE GENOMIC DNA]</scope>
    <source>
        <strain evidence="9">NBRC 105830</strain>
    </source>
</reference>
<keyword evidence="3" id="KW-0547">Nucleotide-binding</keyword>
<evidence type="ECO:0000256" key="1">
    <source>
        <dbReference type="ARBA" id="ARBA00022448"/>
    </source>
</evidence>
<dbReference type="SMART" id="SM00382">
    <property type="entry name" value="AAA"/>
    <property type="match status" value="1"/>
</dbReference>
<dbReference type="InterPro" id="IPR017871">
    <property type="entry name" value="ABC_transporter-like_CS"/>
</dbReference>
<organism evidence="8 9">
    <name type="scientific">Arsenicicoccus piscis</name>
    <dbReference type="NCBI Taxonomy" id="673954"/>
    <lineage>
        <taxon>Bacteria</taxon>
        <taxon>Bacillati</taxon>
        <taxon>Actinomycetota</taxon>
        <taxon>Actinomycetes</taxon>
        <taxon>Micrococcales</taxon>
        <taxon>Intrasporangiaceae</taxon>
        <taxon>Arsenicicoccus</taxon>
    </lineage>
</organism>
<dbReference type="PROSITE" id="PS00211">
    <property type="entry name" value="ABC_TRANSPORTER_1"/>
    <property type="match status" value="1"/>
</dbReference>
<evidence type="ECO:0000313" key="9">
    <source>
        <dbReference type="Proteomes" id="UP001157109"/>
    </source>
</evidence>
<evidence type="ECO:0000259" key="6">
    <source>
        <dbReference type="PROSITE" id="PS50893"/>
    </source>
</evidence>
<feature type="domain" description="Mop" evidence="7">
    <location>
        <begin position="295"/>
        <end position="359"/>
    </location>
</feature>
<dbReference type="InterPro" id="IPR005116">
    <property type="entry name" value="Transp-assoc_OB_typ1"/>
</dbReference>
<feature type="domain" description="ABC transporter" evidence="6">
    <location>
        <begin position="1"/>
        <end position="237"/>
    </location>
</feature>
<dbReference type="Gene3D" id="3.40.50.300">
    <property type="entry name" value="P-loop containing nucleotide triphosphate hydrolases"/>
    <property type="match status" value="1"/>
</dbReference>
<evidence type="ECO:0000256" key="3">
    <source>
        <dbReference type="ARBA" id="ARBA00022741"/>
    </source>
</evidence>
<evidence type="ECO:0000256" key="2">
    <source>
        <dbReference type="ARBA" id="ARBA00022505"/>
    </source>
</evidence>
<dbReference type="Proteomes" id="UP001157109">
    <property type="component" value="Unassembled WGS sequence"/>
</dbReference>
<dbReference type="InterPro" id="IPR050093">
    <property type="entry name" value="ABC_SmlMolc_Importer"/>
</dbReference>